<protein>
    <submittedName>
        <fullName evidence="3">DUF3291 domain-containing protein</fullName>
    </submittedName>
</protein>
<dbReference type="InterPro" id="IPR021708">
    <property type="entry name" value="DUF3291"/>
</dbReference>
<gene>
    <name evidence="3" type="ORF">SIL82_13035</name>
</gene>
<feature type="domain" description="DUF3291" evidence="2">
    <location>
        <begin position="40"/>
        <end position="112"/>
    </location>
</feature>
<sequence length="143" mass="16097">MTAATTLVSVTRFRLRSVRFLPFFMLHANRTIAQIRKADGFLAGAVQRDSDHAFWTLSVWRDEPAMRAYGGSGAHRKAAPLLAEWGDEASVAHWTQPGSALPDWPDAVHRLRDEGRALSLNHPRPSRTDHSFPEPRMINGMRL</sequence>
<feature type="region of interest" description="Disordered" evidence="1">
    <location>
        <begin position="117"/>
        <end position="143"/>
    </location>
</feature>
<dbReference type="EMBL" id="JAWXXV010000001">
    <property type="protein sequence ID" value="MDX5985187.1"/>
    <property type="molecule type" value="Genomic_DNA"/>
</dbReference>
<dbReference type="SUPFAM" id="SSF54909">
    <property type="entry name" value="Dimeric alpha+beta barrel"/>
    <property type="match status" value="1"/>
</dbReference>
<reference evidence="3 4" key="1">
    <citation type="submission" date="2023-11" db="EMBL/GenBank/DDBJ databases">
        <title>MicrobeMod: A computational toolkit for identifying prokaryotic methylation and restriction-modification with nanopore sequencing.</title>
        <authorList>
            <person name="Crits-Christoph A."/>
            <person name="Kang S.C."/>
            <person name="Lee H."/>
            <person name="Ostrov N."/>
        </authorList>
    </citation>
    <scope>NUCLEOTIDE SEQUENCE [LARGE SCALE GENOMIC DNA]</scope>
    <source>
        <strain evidence="3 4">ATCC 14820</strain>
    </source>
</reference>
<accession>A0ABU4PMW6</accession>
<dbReference type="Pfam" id="PF11695">
    <property type="entry name" value="DUF3291"/>
    <property type="match status" value="1"/>
</dbReference>
<keyword evidence="4" id="KW-1185">Reference proteome</keyword>
<proteinExistence type="predicted"/>
<dbReference type="Proteomes" id="UP001279660">
    <property type="component" value="Unassembled WGS sequence"/>
</dbReference>
<name>A0ABU4PMW6_9SPHN</name>
<dbReference type="InterPro" id="IPR011008">
    <property type="entry name" value="Dimeric_a/b-barrel"/>
</dbReference>
<comment type="caution">
    <text evidence="3">The sequence shown here is derived from an EMBL/GenBank/DDBJ whole genome shotgun (WGS) entry which is preliminary data.</text>
</comment>
<evidence type="ECO:0000313" key="4">
    <source>
        <dbReference type="Proteomes" id="UP001279660"/>
    </source>
</evidence>
<evidence type="ECO:0000313" key="3">
    <source>
        <dbReference type="EMBL" id="MDX5985187.1"/>
    </source>
</evidence>
<organism evidence="3 4">
    <name type="scientific">Sphingomonas echinoides</name>
    <dbReference type="NCBI Taxonomy" id="59803"/>
    <lineage>
        <taxon>Bacteria</taxon>
        <taxon>Pseudomonadati</taxon>
        <taxon>Pseudomonadota</taxon>
        <taxon>Alphaproteobacteria</taxon>
        <taxon>Sphingomonadales</taxon>
        <taxon>Sphingomonadaceae</taxon>
        <taxon>Sphingomonas</taxon>
    </lineage>
</organism>
<evidence type="ECO:0000259" key="2">
    <source>
        <dbReference type="Pfam" id="PF11695"/>
    </source>
</evidence>
<evidence type="ECO:0000256" key="1">
    <source>
        <dbReference type="SAM" id="MobiDB-lite"/>
    </source>
</evidence>
<dbReference type="RefSeq" id="WP_010402283.1">
    <property type="nucleotide sequence ID" value="NZ_JAWXXV010000001.1"/>
</dbReference>